<dbReference type="InterPro" id="IPR023997">
    <property type="entry name" value="TonB-dep_OMP_SusC/RagA_CS"/>
</dbReference>
<dbReference type="SUPFAM" id="SSF56935">
    <property type="entry name" value="Porins"/>
    <property type="match status" value="1"/>
</dbReference>
<evidence type="ECO:0000256" key="6">
    <source>
        <dbReference type="ARBA" id="ARBA00023136"/>
    </source>
</evidence>
<accession>A0AAE3SJF6</accession>
<comment type="similarity">
    <text evidence="8 9">Belongs to the TonB-dependent receptor family.</text>
</comment>
<name>A0AAE3SJF6_9BACT</name>
<evidence type="ECO:0000259" key="12">
    <source>
        <dbReference type="Pfam" id="PF07715"/>
    </source>
</evidence>
<evidence type="ECO:0000256" key="3">
    <source>
        <dbReference type="ARBA" id="ARBA00022452"/>
    </source>
</evidence>
<evidence type="ECO:0000256" key="2">
    <source>
        <dbReference type="ARBA" id="ARBA00022448"/>
    </source>
</evidence>
<dbReference type="Pfam" id="PF13715">
    <property type="entry name" value="CarbopepD_reg_2"/>
    <property type="match status" value="1"/>
</dbReference>
<evidence type="ECO:0000256" key="10">
    <source>
        <dbReference type="SAM" id="SignalP"/>
    </source>
</evidence>
<organism evidence="13 14">
    <name type="scientific">Plebeiibacterium marinum</name>
    <dbReference type="NCBI Taxonomy" id="2992111"/>
    <lineage>
        <taxon>Bacteria</taxon>
        <taxon>Pseudomonadati</taxon>
        <taxon>Bacteroidota</taxon>
        <taxon>Bacteroidia</taxon>
        <taxon>Marinilabiliales</taxon>
        <taxon>Marinilabiliaceae</taxon>
        <taxon>Plebeiibacterium</taxon>
    </lineage>
</organism>
<reference evidence="13" key="1">
    <citation type="submission" date="2022-10" db="EMBL/GenBank/DDBJ databases">
        <authorList>
            <person name="Yu W.X."/>
        </authorList>
    </citation>
    <scope>NUCLEOTIDE SEQUENCE</scope>
    <source>
        <strain evidence="13">D04</strain>
    </source>
</reference>
<dbReference type="RefSeq" id="WP_301198714.1">
    <property type="nucleotide sequence ID" value="NZ_JAPDPI010000010.1"/>
</dbReference>
<evidence type="ECO:0000256" key="7">
    <source>
        <dbReference type="ARBA" id="ARBA00023237"/>
    </source>
</evidence>
<dbReference type="GO" id="GO:0009279">
    <property type="term" value="C:cell outer membrane"/>
    <property type="evidence" value="ECO:0007669"/>
    <property type="project" value="UniProtKB-SubCell"/>
</dbReference>
<protein>
    <submittedName>
        <fullName evidence="13">TonB-dependent receptor</fullName>
    </submittedName>
</protein>
<keyword evidence="5 9" id="KW-0798">TonB box</keyword>
<dbReference type="InterPro" id="IPR000531">
    <property type="entry name" value="Beta-barrel_TonB"/>
</dbReference>
<sequence>MKNSIKIRWASLIMFLSISMGLFAQQTQITGVVADAQSGEPIPGVTVVVKGTQRGLITSVDGSFTIEAAKGEIIVFSFIGYEPQEVTVSPDASYNILLKSDVVNMDEVVVVGYGEQKKGDLTGSVANVSAKDFNQGNISSPAQLINGKVSGVQITSGSGSPTAGSTIRIRGGASLNASNDPLIVLDGVPLEAGGISGNSNNFLSLINPNDIESMTVLKDASSTAIYGSRASNGVIIITTKKGSKDKIRVNVNSTNSVQVKTKLADMLSTSQFKQVVNAEGSDAQVALLGTANSDWNDEVFQLAFGTDNNVSISGAYKDVPFRFSAGYFNQDGILKTDNSQRATTNLSVSPSFFKDHLKVNAGVKTSFNKNRFADTGAIWGAATYNPTIPVYSGSSDFGGYTEAIDGEGKPVTSAVLNPLGLLKQYSSKSDVNRIIGNLDVDYKLPFLPELKLHATIGYDYAEGEGEIYVPASAAQYFLTDGRDYTYGPQKKENRLLTTYLNYKKNLNENNSVDVTLGYDYQYWKNTTSAYNEYNTLEVSQSSIAADDQRHTLLSYYGRLNYNLLSRYMVTATVRQDGTSRFNSDNRWGTFPSVALAWRLSEESWLAGIDILSNLKLRASFGITGQQEGIGNYNYLPVYTISQEGAQYIFGNTAVNTYRPEAYVSDLKWESTEAFNYGVDFGFFNNRLSGSVEYYTRKTKDLLATVPSPAGTNFDKQILTNVGNVDSEGVELSLNATPIDNTNWTWDFSFNATWQKQTIKNLSIIPGTEITNTPAGPTIDSYYFQVLTEGYSPYMFYVYHQLYDESGRPIEGAYADVNNDGAINSADLYRYHSPAPEYILGFSTSVRYKDWSLSTSLRSYIDNYVYNGMAMNAGTFGTMSYNAYQLNNLHKSYLETGFQSRQYLSDYYVENASFIKMDNLSLSYNFGRVKDMFNLNLTAMVQNVFTITNYSGVDPEISNGVDRSFYPRPRIFSLSVGVDF</sequence>
<keyword evidence="13" id="KW-0675">Receptor</keyword>
<keyword evidence="14" id="KW-1185">Reference proteome</keyword>
<dbReference type="InterPro" id="IPR037066">
    <property type="entry name" value="Plug_dom_sf"/>
</dbReference>
<dbReference type="NCBIfam" id="TIGR04057">
    <property type="entry name" value="SusC_RagA_signa"/>
    <property type="match status" value="1"/>
</dbReference>
<keyword evidence="7 8" id="KW-0998">Cell outer membrane</keyword>
<evidence type="ECO:0000256" key="1">
    <source>
        <dbReference type="ARBA" id="ARBA00004571"/>
    </source>
</evidence>
<dbReference type="InterPro" id="IPR023996">
    <property type="entry name" value="TonB-dep_OMP_SusC/RagA"/>
</dbReference>
<evidence type="ECO:0000313" key="13">
    <source>
        <dbReference type="EMBL" id="MCW3805343.1"/>
    </source>
</evidence>
<evidence type="ECO:0000256" key="5">
    <source>
        <dbReference type="ARBA" id="ARBA00023077"/>
    </source>
</evidence>
<proteinExistence type="inferred from homology"/>
<comment type="caution">
    <text evidence="13">The sequence shown here is derived from an EMBL/GenBank/DDBJ whole genome shotgun (WGS) entry which is preliminary data.</text>
</comment>
<keyword evidence="2 8" id="KW-0813">Transport</keyword>
<evidence type="ECO:0000313" key="14">
    <source>
        <dbReference type="Proteomes" id="UP001207408"/>
    </source>
</evidence>
<dbReference type="PROSITE" id="PS00018">
    <property type="entry name" value="EF_HAND_1"/>
    <property type="match status" value="1"/>
</dbReference>
<feature type="domain" description="TonB-dependent receptor-like beta-barrel" evidence="11">
    <location>
        <begin position="395"/>
        <end position="943"/>
    </location>
</feature>
<dbReference type="Gene3D" id="2.40.170.20">
    <property type="entry name" value="TonB-dependent receptor, beta-barrel domain"/>
    <property type="match status" value="1"/>
</dbReference>
<feature type="domain" description="TonB-dependent receptor plug" evidence="12">
    <location>
        <begin position="118"/>
        <end position="234"/>
    </location>
</feature>
<keyword evidence="4 8" id="KW-0812">Transmembrane</keyword>
<feature type="signal peptide" evidence="10">
    <location>
        <begin position="1"/>
        <end position="24"/>
    </location>
</feature>
<dbReference type="InterPro" id="IPR039426">
    <property type="entry name" value="TonB-dep_rcpt-like"/>
</dbReference>
<evidence type="ECO:0000256" key="4">
    <source>
        <dbReference type="ARBA" id="ARBA00022692"/>
    </source>
</evidence>
<evidence type="ECO:0000256" key="8">
    <source>
        <dbReference type="PROSITE-ProRule" id="PRU01360"/>
    </source>
</evidence>
<dbReference type="InterPro" id="IPR018247">
    <property type="entry name" value="EF_Hand_1_Ca_BS"/>
</dbReference>
<evidence type="ECO:0000259" key="11">
    <source>
        <dbReference type="Pfam" id="PF00593"/>
    </source>
</evidence>
<dbReference type="FunFam" id="2.170.130.10:FF:000008">
    <property type="entry name" value="SusC/RagA family TonB-linked outer membrane protein"/>
    <property type="match status" value="1"/>
</dbReference>
<comment type="subcellular location">
    <subcellularLocation>
        <location evidence="1 8">Cell outer membrane</location>
        <topology evidence="1 8">Multi-pass membrane protein</topology>
    </subcellularLocation>
</comment>
<dbReference type="PROSITE" id="PS52016">
    <property type="entry name" value="TONB_DEPENDENT_REC_3"/>
    <property type="match status" value="1"/>
</dbReference>
<dbReference type="Pfam" id="PF00593">
    <property type="entry name" value="TonB_dep_Rec_b-barrel"/>
    <property type="match status" value="1"/>
</dbReference>
<dbReference type="NCBIfam" id="TIGR04056">
    <property type="entry name" value="OMP_RagA_SusC"/>
    <property type="match status" value="1"/>
</dbReference>
<gene>
    <name evidence="13" type="ORF">OM074_06870</name>
</gene>
<dbReference type="AlphaFoldDB" id="A0AAE3SJF6"/>
<evidence type="ECO:0000256" key="9">
    <source>
        <dbReference type="RuleBase" id="RU003357"/>
    </source>
</evidence>
<keyword evidence="6 8" id="KW-0472">Membrane</keyword>
<dbReference type="InterPro" id="IPR008969">
    <property type="entry name" value="CarboxyPept-like_regulatory"/>
</dbReference>
<dbReference type="Gene3D" id="2.170.130.10">
    <property type="entry name" value="TonB-dependent receptor, plug domain"/>
    <property type="match status" value="1"/>
</dbReference>
<dbReference type="EMBL" id="JAPDPI010000010">
    <property type="protein sequence ID" value="MCW3805343.1"/>
    <property type="molecule type" value="Genomic_DNA"/>
</dbReference>
<dbReference type="Gene3D" id="2.60.40.1120">
    <property type="entry name" value="Carboxypeptidase-like, regulatory domain"/>
    <property type="match status" value="1"/>
</dbReference>
<keyword evidence="3 8" id="KW-1134">Transmembrane beta strand</keyword>
<dbReference type="SUPFAM" id="SSF49464">
    <property type="entry name" value="Carboxypeptidase regulatory domain-like"/>
    <property type="match status" value="1"/>
</dbReference>
<dbReference type="Proteomes" id="UP001207408">
    <property type="component" value="Unassembled WGS sequence"/>
</dbReference>
<dbReference type="InterPro" id="IPR036942">
    <property type="entry name" value="Beta-barrel_TonB_sf"/>
</dbReference>
<dbReference type="InterPro" id="IPR012910">
    <property type="entry name" value="Plug_dom"/>
</dbReference>
<keyword evidence="10" id="KW-0732">Signal</keyword>
<feature type="chain" id="PRO_5042029580" evidence="10">
    <location>
        <begin position="25"/>
        <end position="979"/>
    </location>
</feature>
<dbReference type="Pfam" id="PF07715">
    <property type="entry name" value="Plug"/>
    <property type="match status" value="1"/>
</dbReference>